<dbReference type="InterPro" id="IPR012337">
    <property type="entry name" value="RNaseH-like_sf"/>
</dbReference>
<accession>A0A9P5L9F2</accession>
<dbReference type="PROSITE" id="PS50878">
    <property type="entry name" value="RT_POL"/>
    <property type="match status" value="1"/>
</dbReference>
<dbReference type="CDD" id="cd09276">
    <property type="entry name" value="Rnase_HI_RT_non_LTR"/>
    <property type="match status" value="1"/>
</dbReference>
<feature type="region of interest" description="Disordered" evidence="3">
    <location>
        <begin position="101"/>
        <end position="120"/>
    </location>
</feature>
<dbReference type="Proteomes" id="UP000722485">
    <property type="component" value="Unassembled WGS sequence"/>
</dbReference>
<dbReference type="Pfam" id="PF00078">
    <property type="entry name" value="RVT_1"/>
    <property type="match status" value="1"/>
</dbReference>
<dbReference type="PANTHER" id="PTHR33481:SF1">
    <property type="entry name" value="ENDONUCLEASE_EXONUCLEASE_PHOSPHATASE DOMAIN-CONTAINING PROTEIN-RELATED"/>
    <property type="match status" value="1"/>
</dbReference>
<evidence type="ECO:0000256" key="3">
    <source>
        <dbReference type="SAM" id="MobiDB-lite"/>
    </source>
</evidence>
<keyword evidence="6" id="KW-1185">Reference proteome</keyword>
<protein>
    <recommendedName>
        <fullName evidence="4">Reverse transcriptase domain-containing protein</fullName>
    </recommendedName>
</protein>
<dbReference type="InterPro" id="IPR000477">
    <property type="entry name" value="RT_dom"/>
</dbReference>
<dbReference type="GO" id="GO:0003824">
    <property type="term" value="F:catalytic activity"/>
    <property type="evidence" value="ECO:0007669"/>
    <property type="project" value="InterPro"/>
</dbReference>
<dbReference type="SUPFAM" id="SSF56672">
    <property type="entry name" value="DNA/RNA polymerases"/>
    <property type="match status" value="1"/>
</dbReference>
<reference evidence="5" key="1">
    <citation type="submission" date="2020-03" db="EMBL/GenBank/DDBJ databases">
        <title>Draft Genome Sequence of Cylindrodendrum hubeiense.</title>
        <authorList>
            <person name="Buettner E."/>
            <person name="Kellner H."/>
        </authorList>
    </citation>
    <scope>NUCLEOTIDE SEQUENCE</scope>
    <source>
        <strain evidence="5">IHI 201604</strain>
    </source>
</reference>
<evidence type="ECO:0000313" key="6">
    <source>
        <dbReference type="Proteomes" id="UP000722485"/>
    </source>
</evidence>
<dbReference type="CDD" id="cd01650">
    <property type="entry name" value="RT_nLTR_like"/>
    <property type="match status" value="1"/>
</dbReference>
<dbReference type="Pfam" id="PF14529">
    <property type="entry name" value="Exo_endo_phos_2"/>
    <property type="match status" value="1"/>
</dbReference>
<evidence type="ECO:0000256" key="2">
    <source>
        <dbReference type="ARBA" id="ARBA00023128"/>
    </source>
</evidence>
<dbReference type="InterPro" id="IPR036397">
    <property type="entry name" value="RNaseH_sf"/>
</dbReference>
<comment type="subcellular location">
    <subcellularLocation>
        <location evidence="1">Mitochondrion</location>
    </subcellularLocation>
</comment>
<dbReference type="Gene3D" id="3.30.420.10">
    <property type="entry name" value="Ribonuclease H-like superfamily/Ribonuclease H"/>
    <property type="match status" value="1"/>
</dbReference>
<dbReference type="EMBL" id="JAANBB010000859">
    <property type="protein sequence ID" value="KAF7532988.1"/>
    <property type="molecule type" value="Genomic_DNA"/>
</dbReference>
<dbReference type="AlphaFoldDB" id="A0A9P5L9F2"/>
<keyword evidence="2" id="KW-0496">Mitochondrion</keyword>
<evidence type="ECO:0000259" key="4">
    <source>
        <dbReference type="PROSITE" id="PS50878"/>
    </source>
</evidence>
<dbReference type="SUPFAM" id="SSF56219">
    <property type="entry name" value="DNase I-like"/>
    <property type="match status" value="1"/>
</dbReference>
<dbReference type="InterPro" id="IPR005135">
    <property type="entry name" value="Endo/exonuclease/phosphatase"/>
</dbReference>
<dbReference type="SUPFAM" id="SSF53098">
    <property type="entry name" value="Ribonuclease H-like"/>
    <property type="match status" value="1"/>
</dbReference>
<feature type="domain" description="Reverse transcriptase" evidence="4">
    <location>
        <begin position="488"/>
        <end position="735"/>
    </location>
</feature>
<dbReference type="GO" id="GO:0003676">
    <property type="term" value="F:nucleic acid binding"/>
    <property type="evidence" value="ECO:0007669"/>
    <property type="project" value="InterPro"/>
</dbReference>
<dbReference type="OrthoDB" id="4842715at2759"/>
<feature type="compositionally biased region" description="Polar residues" evidence="3">
    <location>
        <begin position="103"/>
        <end position="113"/>
    </location>
</feature>
<dbReference type="Gene3D" id="3.60.10.10">
    <property type="entry name" value="Endonuclease/exonuclease/phosphatase"/>
    <property type="match status" value="1"/>
</dbReference>
<gene>
    <name evidence="5" type="ORF">G7Z17_g13581</name>
</gene>
<dbReference type="GO" id="GO:0005739">
    <property type="term" value="C:mitochondrion"/>
    <property type="evidence" value="ECO:0007669"/>
    <property type="project" value="UniProtKB-SubCell"/>
</dbReference>
<proteinExistence type="predicted"/>
<evidence type="ECO:0000256" key="1">
    <source>
        <dbReference type="ARBA" id="ARBA00004173"/>
    </source>
</evidence>
<sequence>MGRRRSSQQRPDQQRPLRVFQANVGKDSASHDCALALADRSGYDIVMLQEPWTSTKNSRCTTKNHTAFRTLSPISAWEGNHTRPRVMTYVSLRSKLNADQLKTDQPNSDQPNADQLKPTPSRDILLIRAGSISFLNIYRQPGTLETLNFLDSWTVPSRCLIAGDFNASHTLWQAGPHRNQGTRIATWIDDNDLAVLNQPHQPTNRYGNILDLAISNIPTAQARVEDHLATSSDHHTLSITLPITRPTPPQPSRSRIKISDPKDLARLAEVVSLGRDFLTTTATTAEELDIAAAQLLDLLQDAIRIVGRCPQQNGRSAPWWTKACAKAHAQYQAAKRRDPEERGPAQLAKDDFRKVVRNAKIDFWRDIINNATTNADIFRIAGWVRIQSAFQPPPLQVGDEVFETQIDKANARKATLERLDAGNDIEDPWAPLIDTPSLPFSTLVSAEEAEDVTTKTGNTSPGADNITTAVIRACWPVIGDYIRWLYEKCLCLGQHPKAFKGAEVIMIPKPGKRDLSSPRSWRPISLLSCLGKGLERLIARRLAFIAIDRKVLHKNQAGALIKRSAVDLIAALIHDIEAALAKGLVATLVTMDIQGAFDTVLRNRLLWHLRQQGWPELLVRWVASFMTDRTARVHFQDAVTASSALECGLPQGSPVSPILFLLYTEPIYKIRINALPCPGFDPITTIRYGYADDIASLHIGKTLRDTTDEAEVNMEEIEYWGFSNEEALRWLGVWLDKKLSFKIHIEQWAIKAQATANLLRGIANTARGPPSDKVRLAVKACVLPVLFYGAEAWYPGMTAPSLQAGRSQAGRPEVSTRVGYLPEYLKKVLHTSIRSILPTWKTTPVAALYRESGIPPVDQLLEAIRLRHAARLQSLDPRHPLTARTVIPTPRPGQKPVYKTRLQRTALLLPPSPRPDLLQRNYSPVQLHIQPKDIAVPAFLAWVETLAAIDLIVYSEGPDPPEEPRATGPVEVFDAEVAGALAGLRHATSLVPEPGAQIYVCLDNTSAAAGLLGQPSESSQAQFLEFQSIARAHGATAVRWCPGHKGIPGNEQADKQAKACGRRKSPDHPFYCRKVDRRQDFGEFVTMIEAVHFFQEICPHHR</sequence>
<name>A0A9P5L9F2_9HYPO</name>
<comment type="caution">
    <text evidence="5">The sequence shown here is derived from an EMBL/GenBank/DDBJ whole genome shotgun (WGS) entry which is preliminary data.</text>
</comment>
<dbReference type="InterPro" id="IPR043502">
    <property type="entry name" value="DNA/RNA_pol_sf"/>
</dbReference>
<dbReference type="InterPro" id="IPR036691">
    <property type="entry name" value="Endo/exonu/phosph_ase_sf"/>
</dbReference>
<evidence type="ECO:0000313" key="5">
    <source>
        <dbReference type="EMBL" id="KAF7532988.1"/>
    </source>
</evidence>
<organism evidence="5 6">
    <name type="scientific">Cylindrodendrum hubeiense</name>
    <dbReference type="NCBI Taxonomy" id="595255"/>
    <lineage>
        <taxon>Eukaryota</taxon>
        <taxon>Fungi</taxon>
        <taxon>Dikarya</taxon>
        <taxon>Ascomycota</taxon>
        <taxon>Pezizomycotina</taxon>
        <taxon>Sordariomycetes</taxon>
        <taxon>Hypocreomycetidae</taxon>
        <taxon>Hypocreales</taxon>
        <taxon>Nectriaceae</taxon>
        <taxon>Cylindrodendrum</taxon>
    </lineage>
</organism>
<dbReference type="PANTHER" id="PTHR33481">
    <property type="entry name" value="REVERSE TRANSCRIPTASE"/>
    <property type="match status" value="1"/>
</dbReference>